<dbReference type="GeneID" id="74307524"/>
<gene>
    <name evidence="1" type="ORF">L6E24_07450</name>
</gene>
<organism evidence="1 2">
    <name type="scientific">Methanoplanus endosymbiosus</name>
    <dbReference type="NCBI Taxonomy" id="33865"/>
    <lineage>
        <taxon>Archaea</taxon>
        <taxon>Methanobacteriati</taxon>
        <taxon>Methanobacteriota</taxon>
        <taxon>Stenosarchaea group</taxon>
        <taxon>Methanomicrobia</taxon>
        <taxon>Methanomicrobiales</taxon>
        <taxon>Methanomicrobiaceae</taxon>
        <taxon>Methanoplanus</taxon>
    </lineage>
</organism>
<keyword evidence="2" id="KW-1185">Reference proteome</keyword>
<evidence type="ECO:0000313" key="1">
    <source>
        <dbReference type="EMBL" id="UUX91219.1"/>
    </source>
</evidence>
<accession>A0A9E7PJU0</accession>
<protein>
    <submittedName>
        <fullName evidence="1">Uncharacterized protein</fullName>
    </submittedName>
</protein>
<evidence type="ECO:0000313" key="2">
    <source>
        <dbReference type="Proteomes" id="UP001060368"/>
    </source>
</evidence>
<dbReference type="KEGG" id="mend:L6E24_07450"/>
<reference evidence="1" key="1">
    <citation type="submission" date="2022-04" db="EMBL/GenBank/DDBJ databases">
        <title>Complete genome of Methanoplanus endosymbiosus DSM 3599.</title>
        <authorList>
            <person name="Chen S.-C."/>
            <person name="You Y.-T."/>
            <person name="Zhou Y.-Z."/>
            <person name="Lai M.-C."/>
        </authorList>
    </citation>
    <scope>NUCLEOTIDE SEQUENCE</scope>
    <source>
        <strain evidence="1">DSM 3599</strain>
    </source>
</reference>
<dbReference type="EMBL" id="CP096115">
    <property type="protein sequence ID" value="UUX91219.1"/>
    <property type="molecule type" value="Genomic_DNA"/>
</dbReference>
<dbReference type="RefSeq" id="WP_257741371.1">
    <property type="nucleotide sequence ID" value="NZ_CP096115.1"/>
</dbReference>
<dbReference type="Proteomes" id="UP001060368">
    <property type="component" value="Chromosome"/>
</dbReference>
<proteinExistence type="predicted"/>
<name>A0A9E7PJU0_9EURY</name>
<sequence>MDFALKKCTSGFEELVYAKEFVNYVDEHSIRNYRLICPVCKEEVIFIGGPDRIYFRHSPNNPNTHDCPNYSDSKYAEQYRQQQESRKFGLSSKWIYISKGGGTFGLFLGFPPLDEETVVAARKENLVIQIINPNDAEIKENKILINQVIPRETTFIRLMWIYDKYSLKYSECSVSNDIIKIWDEDLLGLPESGALFAYSKDYARSISDYGVITPDKYYYFATATEIPDSYNDFLDYEFVGKLEGRTIGYESKWMIYRVQFTKVTENAHEFADLMRVKLIEWHPPLIPLWPPHVQFGDRQIYSMPTKVLNLAAKSDESIYFQETDTQTPRSIPKVQINDGWLLSLSVKSPIRITSSFGEYESHLTCECPEEIFQYFPPEITLEYEKKPLENGELFLLKEKPYLSFKSDIKCNIYHYSERQLKNIHWNEMSILEFFGLSKGDWICVLHGMDVVYQVGIPKQIPKQISGSVNNEDDLYNILVLLGGTFIATPVKIKYILSDLGKYPKVSSYLRQTLKSGKIPKHAYDYLISELF</sequence>
<dbReference type="AlphaFoldDB" id="A0A9E7PJU0"/>